<dbReference type="PANTHER" id="PTHR30050">
    <property type="entry name" value="CHROMOSOMAL REPLICATION INITIATOR PROTEIN DNAA"/>
    <property type="match status" value="1"/>
</dbReference>
<evidence type="ECO:0000313" key="2">
    <source>
        <dbReference type="EMBL" id="SJZ86075.1"/>
    </source>
</evidence>
<keyword evidence="3" id="KW-1185">Reference proteome</keyword>
<dbReference type="InterPro" id="IPR002611">
    <property type="entry name" value="IstB_ATP-bd"/>
</dbReference>
<protein>
    <submittedName>
        <fullName evidence="2">Primosomal protein DnaI</fullName>
    </submittedName>
</protein>
<organism evidence="2 3">
    <name type="scientific">Anaerorhabdus furcosa</name>
    <dbReference type="NCBI Taxonomy" id="118967"/>
    <lineage>
        <taxon>Bacteria</taxon>
        <taxon>Bacillati</taxon>
        <taxon>Bacillota</taxon>
        <taxon>Erysipelotrichia</taxon>
        <taxon>Erysipelotrichales</taxon>
        <taxon>Erysipelotrichaceae</taxon>
        <taxon>Anaerorhabdus</taxon>
    </lineage>
</organism>
<dbReference type="STRING" id="118967.SAMN02745191_1868"/>
<dbReference type="GO" id="GO:0006260">
    <property type="term" value="P:DNA replication"/>
    <property type="evidence" value="ECO:0007669"/>
    <property type="project" value="TreeGrafter"/>
</dbReference>
<dbReference type="SUPFAM" id="SSF52540">
    <property type="entry name" value="P-loop containing nucleoside triphosphate hydrolases"/>
    <property type="match status" value="1"/>
</dbReference>
<dbReference type="CDD" id="cd00009">
    <property type="entry name" value="AAA"/>
    <property type="match status" value="1"/>
</dbReference>
<dbReference type="OrthoDB" id="61127at2"/>
<name>A0A1T4P3G0_9FIRM</name>
<accession>A0A1T4P3G0</accession>
<proteinExistence type="predicted"/>
<dbReference type="GO" id="GO:0005524">
    <property type="term" value="F:ATP binding"/>
    <property type="evidence" value="ECO:0007669"/>
    <property type="project" value="InterPro"/>
</dbReference>
<feature type="domain" description="IstB-like ATP-binding" evidence="1">
    <location>
        <begin position="147"/>
        <end position="272"/>
    </location>
</feature>
<reference evidence="3" key="1">
    <citation type="submission" date="2017-02" db="EMBL/GenBank/DDBJ databases">
        <authorList>
            <person name="Varghese N."/>
            <person name="Submissions S."/>
        </authorList>
    </citation>
    <scope>NUCLEOTIDE SEQUENCE [LARGE SCALE GENOMIC DNA]</scope>
    <source>
        <strain evidence="3">ATCC 25662</strain>
    </source>
</reference>
<evidence type="ECO:0000313" key="3">
    <source>
        <dbReference type="Proteomes" id="UP000243297"/>
    </source>
</evidence>
<dbReference type="PANTHER" id="PTHR30050:SF8">
    <property type="entry name" value="PRIMOSOMAL PROTEIN DNAI"/>
    <property type="match status" value="1"/>
</dbReference>
<dbReference type="AlphaFoldDB" id="A0A1T4P3G0"/>
<evidence type="ECO:0000259" key="1">
    <source>
        <dbReference type="Pfam" id="PF01695"/>
    </source>
</evidence>
<dbReference type="Gene3D" id="3.40.50.300">
    <property type="entry name" value="P-loop containing nucleotide triphosphate hydrolases"/>
    <property type="match status" value="1"/>
</dbReference>
<dbReference type="InterPro" id="IPR027417">
    <property type="entry name" value="P-loop_NTPase"/>
</dbReference>
<dbReference type="Pfam" id="PF01695">
    <property type="entry name" value="IstB_IS21"/>
    <property type="match status" value="1"/>
</dbReference>
<dbReference type="RefSeq" id="WP_078712274.1">
    <property type="nucleotide sequence ID" value="NZ_FUWY01000005.1"/>
</dbReference>
<dbReference type="EMBL" id="FUWY01000005">
    <property type="protein sequence ID" value="SJZ86075.1"/>
    <property type="molecule type" value="Genomic_DNA"/>
</dbReference>
<sequence>MKKAQFDIPAFTKNQNKPQTTLLIEQLKKNEHVLEFLKKNNCSIELVEKYPIKFNKWLEVIMKCENCKGLSTCGQPVRGQFTDLEWNGLLTPILRTCKYKLDSDKETNHIKNYIVNDLPRSFYPIKIEAIQITEDNKTYYNALLNVAAWIRNPKEKGYYIYGGVGIGKSYLAACVSNYFARRNMKVAFINVPDWISRMKNSFDDPAAMSNELSKIKRADFVVFDDIGAESVTPWVRDELLFPILNKRMEDKKMTWFTSNEDFASLENHFKNTKQNDQEEMKAVRIMERIRTLSQEFKLPGKNRRNTV</sequence>
<dbReference type="Proteomes" id="UP000243297">
    <property type="component" value="Unassembled WGS sequence"/>
</dbReference>
<gene>
    <name evidence="2" type="ORF">SAMN02745191_1868</name>
</gene>